<feature type="region of interest" description="Disordered" evidence="1">
    <location>
        <begin position="134"/>
        <end position="189"/>
    </location>
</feature>
<accession>Q3BKI7</accession>
<dbReference type="AlphaFoldDB" id="Q3BKI7"/>
<sequence length="202" mass="22014">MRTDAACASLPCVFTLSKSRRTFVLRSVSPSGAAAFSFSLHPVVSGRPAYIRAPGAPSTSFFAALRFFRSTRRRRSPPPISFPVSADRSVSAGPVFYLDAGAPSTSFFAPLKFFQRQAEKFTSALLPVDLTNTSSHQRGAVSTSAPPRRQPLFSRPRKLSSPTPPRSRCRPPRPQHPDHSVRRGGRFVAPASAPVNPYFTVL</sequence>
<evidence type="ECO:0000313" key="2">
    <source>
        <dbReference type="EMBL" id="CAJ30039.1"/>
    </source>
</evidence>
<feature type="compositionally biased region" description="Polar residues" evidence="1">
    <location>
        <begin position="134"/>
        <end position="145"/>
    </location>
</feature>
<reference evidence="2" key="1">
    <citation type="journal article" date="2005" name="J. Bacteriol.">
        <title>A hypervariable 130-kilobase genomic region of Magnetospirillum gryphiswaldense comprises a magnetosome island which undergoes frequent rearrangements during stationary growth.</title>
        <authorList>
            <person name="Ullrich S."/>
            <person name="Kube M."/>
            <person name="Schuebbe S."/>
            <person name="Reinhardt R."/>
            <person name="Schueler D."/>
        </authorList>
    </citation>
    <scope>NUCLEOTIDE SEQUENCE</scope>
    <source>
        <strain evidence="2">MSR-1</strain>
    </source>
</reference>
<proteinExistence type="predicted"/>
<name>Q3BKI7_9PROT</name>
<evidence type="ECO:0000256" key="1">
    <source>
        <dbReference type="SAM" id="MobiDB-lite"/>
    </source>
</evidence>
<dbReference type="EMBL" id="AM085146">
    <property type="protein sequence ID" value="CAJ30039.1"/>
    <property type="molecule type" value="Genomic_DNA"/>
</dbReference>
<organism evidence="2">
    <name type="scientific">Magnetospirillum gryphiswaldense</name>
    <dbReference type="NCBI Taxonomy" id="55518"/>
    <lineage>
        <taxon>Bacteria</taxon>
        <taxon>Pseudomonadati</taxon>
        <taxon>Pseudomonadota</taxon>
        <taxon>Alphaproteobacteria</taxon>
        <taxon>Rhodospirillales</taxon>
        <taxon>Rhodospirillaceae</taxon>
        <taxon>Magnetospirillum</taxon>
    </lineage>
</organism>
<gene>
    <name evidence="2" type="ORF">mgI379</name>
</gene>
<protein>
    <submittedName>
        <fullName evidence="2">Uncharacterized protein</fullName>
    </submittedName>
</protein>